<evidence type="ECO:0000256" key="1">
    <source>
        <dbReference type="SAM" id="MobiDB-lite"/>
    </source>
</evidence>
<reference evidence="3" key="1">
    <citation type="journal article" date="2017" name="Acta Aliment.">
        <title>Plant polysaccharide degrading enzyme system of Thermpbifida cellulosilytica TB100 revealed by de novo genome project data.</title>
        <authorList>
            <person name="Toth A."/>
            <person name="Baka E."/>
            <person name="Luzics S."/>
            <person name="Bata-Vidacs I."/>
            <person name="Nagy I."/>
            <person name="Balint B."/>
            <person name="Herceg R."/>
            <person name="Olasz F."/>
            <person name="Wilk T."/>
            <person name="Nagy T."/>
            <person name="Kriszt B."/>
            <person name="Nagy I."/>
            <person name="Kukolya J."/>
        </authorList>
    </citation>
    <scope>NUCLEOTIDE SEQUENCE [LARGE SCALE GENOMIC DNA]</scope>
    <source>
        <strain evidence="3">TB100</strain>
    </source>
</reference>
<feature type="compositionally biased region" description="Pro residues" evidence="1">
    <location>
        <begin position="327"/>
        <end position="342"/>
    </location>
</feature>
<feature type="compositionally biased region" description="Low complexity" evidence="1">
    <location>
        <begin position="286"/>
        <end position="295"/>
    </location>
</feature>
<evidence type="ECO:0000313" key="2">
    <source>
        <dbReference type="EMBL" id="KUP95143.1"/>
    </source>
</evidence>
<sequence length="351" mass="37071">MALLADIPSTGHLGDAQARRFSLGGDNLAVQASEFIDFAAHHITQGRKVVALYPTWRSSRAERAIRFARGALRTDHVAAVPMDLSPLALSLLADQLAYLAPYLPAGLIAELGDELAAHVLAGGWLRSVANLSTIPITVKQHMGSFAPGVVFLAFCAPVKRVGRVKKSNPSANIPFRPMNPTQILVSTGGDADRAAFDGQFLPAVGATAVRDLPEQPLGPAYWGSAKYVEFVVLSAHPDALTNPVRALRSTACLWCRDRVAGARCRFCGAANQTPIRRQPRPPASPSAPAQPGRHPQGPPPSPPSGPRPAGPPPPVTPPIAPGAGGPLRPPRPLPQSPPPRTGPLPEYRPTR</sequence>
<dbReference type="Proteomes" id="UP000074382">
    <property type="component" value="Unassembled WGS sequence"/>
</dbReference>
<dbReference type="STRING" id="665004.AC529_19190"/>
<gene>
    <name evidence="2" type="ORF">AC529_19190</name>
</gene>
<name>A0A147KCX4_THECS</name>
<organism evidence="2 3">
    <name type="scientific">Thermobifida cellulosilytica TB100</name>
    <dbReference type="NCBI Taxonomy" id="665004"/>
    <lineage>
        <taxon>Bacteria</taxon>
        <taxon>Bacillati</taxon>
        <taxon>Actinomycetota</taxon>
        <taxon>Actinomycetes</taxon>
        <taxon>Streptosporangiales</taxon>
        <taxon>Nocardiopsidaceae</taxon>
        <taxon>Thermobifida</taxon>
    </lineage>
</organism>
<dbReference type="PATRIC" id="fig|665004.4.peg.3580"/>
<dbReference type="OrthoDB" id="4281577at2"/>
<evidence type="ECO:0000313" key="3">
    <source>
        <dbReference type="Proteomes" id="UP000074382"/>
    </source>
</evidence>
<dbReference type="RefSeq" id="WP_083948342.1">
    <property type="nucleotide sequence ID" value="NZ_KQ950185.1"/>
</dbReference>
<keyword evidence="3" id="KW-1185">Reference proteome</keyword>
<comment type="caution">
    <text evidence="2">The sequence shown here is derived from an EMBL/GenBank/DDBJ whole genome shotgun (WGS) entry which is preliminary data.</text>
</comment>
<proteinExistence type="predicted"/>
<protein>
    <submittedName>
        <fullName evidence="2">Uncharacterized protein</fullName>
    </submittedName>
</protein>
<dbReference type="AlphaFoldDB" id="A0A147KCX4"/>
<feature type="compositionally biased region" description="Pro residues" evidence="1">
    <location>
        <begin position="296"/>
        <end position="320"/>
    </location>
</feature>
<accession>A0A147KCX4</accession>
<dbReference type="EMBL" id="LGEM01000152">
    <property type="protein sequence ID" value="KUP95143.1"/>
    <property type="molecule type" value="Genomic_DNA"/>
</dbReference>
<feature type="region of interest" description="Disordered" evidence="1">
    <location>
        <begin position="273"/>
        <end position="351"/>
    </location>
</feature>